<dbReference type="PROSITE" id="PS51257">
    <property type="entry name" value="PROKAR_LIPOPROTEIN"/>
    <property type="match status" value="1"/>
</dbReference>
<accession>A0A1V0BFD7</accession>
<name>A0A1V0BFD7_9BURK</name>
<dbReference type="Gene3D" id="2.20.200.10">
    <property type="entry name" value="Outer membrane efflux proteins (OEP)"/>
    <property type="match status" value="1"/>
</dbReference>
<keyword evidence="2" id="KW-0812">Transmembrane</keyword>
<sequence>MSNQPNKIAPRAATPRVWLVPTALACALLLAGCSHTSQFAAQSEAVDVPVQWSTTQAAAAPEDLSRWWLQFGDAQMASLIDQALVANPSVQSAQAALRQARAQLEQSEASRLPSAGASLGASRGKREPSSASNSFSTGIDVSWEPDLWGRQANAVKAGEAGVAAAVATLEGAHVSLAAEVALNYIELRSLQNRLQIAERNLAIQQENQQISEWRMQAGLATSLDVEQARASTAQTAAQIPSLQASMAQKRHALSILTGQPPAALNEALSTLQPLPAPPAQLALALPADTLRQRPDVRAQEQRVIAALANLSAQERANFPSLSLRGSLGLSALTLSALGSSGATLSTSIAASLAQTLFDGGLNSARVAEREAALEQARINYRSTVLTALQEVEDALVQLQGDKQRLVQLQVAEEAARNAQLLASQRYTSGLVDFQTVLDTQRTLLSSQDAVATVQAAIGSDYVRLYKALGGGWQPLNAEGQPVAAATSAADASQE</sequence>
<dbReference type="SUPFAM" id="SSF56954">
    <property type="entry name" value="Outer membrane efflux proteins (OEP)"/>
    <property type="match status" value="1"/>
</dbReference>
<dbReference type="Pfam" id="PF02321">
    <property type="entry name" value="OEP"/>
    <property type="match status" value="2"/>
</dbReference>
<feature type="signal peptide" evidence="2">
    <location>
        <begin position="1"/>
        <end position="40"/>
    </location>
</feature>
<reference evidence="4 5" key="1">
    <citation type="submission" date="2017-03" db="EMBL/GenBank/DDBJ databases">
        <title>Rapid Whole Genome Sequencing of Comamonas kerstersii Causing Continuous ambulatory Peritoneal Dialysis-Associated Peritonitis.</title>
        <authorList>
            <person name="Zheng B."/>
        </authorList>
    </citation>
    <scope>NUCLEOTIDE SEQUENCE [LARGE SCALE GENOMIC DNA]</scope>
    <source>
        <strain evidence="4 5">8943</strain>
    </source>
</reference>
<comment type="subcellular location">
    <subcellularLocation>
        <location evidence="2">Cell membrane</location>
        <topology evidence="2">Lipid-anchor</topology>
    </subcellularLocation>
</comment>
<dbReference type="PANTHER" id="PTHR30203:SF32">
    <property type="entry name" value="CATION EFFLUX SYSTEM PROTEIN CUSC"/>
    <property type="match status" value="1"/>
</dbReference>
<organism evidence="4 5">
    <name type="scientific">Comamonas kerstersii</name>
    <dbReference type="NCBI Taxonomy" id="225992"/>
    <lineage>
        <taxon>Bacteria</taxon>
        <taxon>Pseudomonadati</taxon>
        <taxon>Pseudomonadota</taxon>
        <taxon>Betaproteobacteria</taxon>
        <taxon>Burkholderiales</taxon>
        <taxon>Comamonadaceae</taxon>
        <taxon>Comamonas</taxon>
    </lineage>
</organism>
<evidence type="ECO:0000256" key="3">
    <source>
        <dbReference type="SAM" id="MobiDB-lite"/>
    </source>
</evidence>
<dbReference type="Gene3D" id="1.20.1600.10">
    <property type="entry name" value="Outer membrane efflux proteins (OEP)"/>
    <property type="match status" value="1"/>
</dbReference>
<keyword evidence="2" id="KW-0564">Palmitate</keyword>
<feature type="region of interest" description="Disordered" evidence="3">
    <location>
        <begin position="108"/>
        <end position="137"/>
    </location>
</feature>
<keyword evidence="2" id="KW-1134">Transmembrane beta strand</keyword>
<dbReference type="KEGG" id="cke:B5M06_10755"/>
<evidence type="ECO:0000313" key="5">
    <source>
        <dbReference type="Proteomes" id="UP000242792"/>
    </source>
</evidence>
<gene>
    <name evidence="4" type="ORF">B5M06_10755</name>
</gene>
<dbReference type="InterPro" id="IPR003423">
    <property type="entry name" value="OMP_efflux"/>
</dbReference>
<dbReference type="InterPro" id="IPR010131">
    <property type="entry name" value="MdtP/NodT-like"/>
</dbReference>
<dbReference type="RefSeq" id="WP_077344834.1">
    <property type="nucleotide sequence ID" value="NZ_CP020121.1"/>
</dbReference>
<keyword evidence="2" id="KW-0732">Signal</keyword>
<dbReference type="GO" id="GO:0005886">
    <property type="term" value="C:plasma membrane"/>
    <property type="evidence" value="ECO:0007669"/>
    <property type="project" value="UniProtKB-SubCell"/>
</dbReference>
<dbReference type="EMBL" id="CP020121">
    <property type="protein sequence ID" value="AQZ98655.1"/>
    <property type="molecule type" value="Genomic_DNA"/>
</dbReference>
<evidence type="ECO:0000256" key="2">
    <source>
        <dbReference type="RuleBase" id="RU362097"/>
    </source>
</evidence>
<comment type="similarity">
    <text evidence="1 2">Belongs to the outer membrane factor (OMF) (TC 1.B.17) family.</text>
</comment>
<dbReference type="AlphaFoldDB" id="A0A1V0BFD7"/>
<dbReference type="NCBIfam" id="TIGR01845">
    <property type="entry name" value="outer_NodT"/>
    <property type="match status" value="1"/>
</dbReference>
<keyword evidence="2" id="KW-0472">Membrane</keyword>
<protein>
    <submittedName>
        <fullName evidence="4">RND transporter</fullName>
    </submittedName>
</protein>
<evidence type="ECO:0000313" key="4">
    <source>
        <dbReference type="EMBL" id="AQZ98655.1"/>
    </source>
</evidence>
<dbReference type="GO" id="GO:0015562">
    <property type="term" value="F:efflux transmembrane transporter activity"/>
    <property type="evidence" value="ECO:0007669"/>
    <property type="project" value="InterPro"/>
</dbReference>
<proteinExistence type="inferred from homology"/>
<dbReference type="GeneID" id="83039798"/>
<keyword evidence="2" id="KW-0449">Lipoprotein</keyword>
<dbReference type="OrthoDB" id="9770517at2"/>
<evidence type="ECO:0000256" key="1">
    <source>
        <dbReference type="ARBA" id="ARBA00007613"/>
    </source>
</evidence>
<dbReference type="Proteomes" id="UP000242792">
    <property type="component" value="Chromosome"/>
</dbReference>
<dbReference type="PANTHER" id="PTHR30203">
    <property type="entry name" value="OUTER MEMBRANE CATION EFFLUX PROTEIN"/>
    <property type="match status" value="1"/>
</dbReference>
<feature type="chain" id="PRO_5011831865" evidence="2">
    <location>
        <begin position="41"/>
        <end position="494"/>
    </location>
</feature>